<sequence length="35" mass="3976">MLDPKESQTEAQLITLILGKKKLPSSYLIQDNVFL</sequence>
<protein>
    <submittedName>
        <fullName evidence="1">Uncharacterized protein</fullName>
    </submittedName>
</protein>
<keyword evidence="2" id="KW-1185">Reference proteome</keyword>
<name>A0AAV1Z8V6_9ARAC</name>
<gene>
    <name evidence="1" type="ORF">LARSCL_LOCUS4014</name>
</gene>
<proteinExistence type="predicted"/>
<dbReference type="EMBL" id="CAXIEN010000032">
    <property type="protein sequence ID" value="CAL1268143.1"/>
    <property type="molecule type" value="Genomic_DNA"/>
</dbReference>
<dbReference type="Proteomes" id="UP001497382">
    <property type="component" value="Unassembled WGS sequence"/>
</dbReference>
<evidence type="ECO:0000313" key="2">
    <source>
        <dbReference type="Proteomes" id="UP001497382"/>
    </source>
</evidence>
<comment type="caution">
    <text evidence="1">The sequence shown here is derived from an EMBL/GenBank/DDBJ whole genome shotgun (WGS) entry which is preliminary data.</text>
</comment>
<reference evidence="1 2" key="1">
    <citation type="submission" date="2024-04" db="EMBL/GenBank/DDBJ databases">
        <authorList>
            <person name="Rising A."/>
            <person name="Reimegard J."/>
            <person name="Sonavane S."/>
            <person name="Akerstrom W."/>
            <person name="Nylinder S."/>
            <person name="Hedman E."/>
            <person name="Kallberg Y."/>
        </authorList>
    </citation>
    <scope>NUCLEOTIDE SEQUENCE [LARGE SCALE GENOMIC DNA]</scope>
</reference>
<accession>A0AAV1Z8V6</accession>
<evidence type="ECO:0000313" key="1">
    <source>
        <dbReference type="EMBL" id="CAL1268143.1"/>
    </source>
</evidence>
<dbReference type="AlphaFoldDB" id="A0AAV1Z8V6"/>
<organism evidence="1 2">
    <name type="scientific">Larinioides sclopetarius</name>
    <dbReference type="NCBI Taxonomy" id="280406"/>
    <lineage>
        <taxon>Eukaryota</taxon>
        <taxon>Metazoa</taxon>
        <taxon>Ecdysozoa</taxon>
        <taxon>Arthropoda</taxon>
        <taxon>Chelicerata</taxon>
        <taxon>Arachnida</taxon>
        <taxon>Araneae</taxon>
        <taxon>Araneomorphae</taxon>
        <taxon>Entelegynae</taxon>
        <taxon>Araneoidea</taxon>
        <taxon>Araneidae</taxon>
        <taxon>Larinioides</taxon>
    </lineage>
</organism>